<dbReference type="Gene3D" id="1.10.3130.20">
    <property type="entry name" value="Phycobilisome linker domain"/>
    <property type="match status" value="1"/>
</dbReference>
<evidence type="ECO:0000259" key="1">
    <source>
        <dbReference type="Pfam" id="PF13946"/>
    </source>
</evidence>
<reference evidence="2 3" key="1">
    <citation type="journal article" date="2015" name="Stand. Genomic Sci.">
        <title>Genomic Encyclopedia of Bacterial and Archaeal Type Strains, Phase III: the genomes of soil and plant-associated and newly described type strains.</title>
        <authorList>
            <person name="Whitman W.B."/>
            <person name="Woyke T."/>
            <person name="Klenk H.P."/>
            <person name="Zhou Y."/>
            <person name="Lilburn T.G."/>
            <person name="Beck B.J."/>
            <person name="De Vos P."/>
            <person name="Vandamme P."/>
            <person name="Eisen J.A."/>
            <person name="Garrity G."/>
            <person name="Hugenholtz P."/>
            <person name="Kyrpides N.C."/>
        </authorList>
    </citation>
    <scope>NUCLEOTIDE SEQUENCE [LARGE SCALE GENOMIC DNA]</scope>
    <source>
        <strain evidence="2 3">CGMCC 1.10822</strain>
    </source>
</reference>
<feature type="domain" description="DUF4214" evidence="1">
    <location>
        <begin position="188"/>
        <end position="256"/>
    </location>
</feature>
<dbReference type="EMBL" id="VLLB01000005">
    <property type="protein sequence ID" value="TWI64363.1"/>
    <property type="molecule type" value="Genomic_DNA"/>
</dbReference>
<keyword evidence="3" id="KW-1185">Reference proteome</keyword>
<name>A0A562R678_9BURK</name>
<accession>A0A562R678</accession>
<organism evidence="2 3">
    <name type="scientific">Pseudoduganella lurida</name>
    <dbReference type="NCBI Taxonomy" id="1036180"/>
    <lineage>
        <taxon>Bacteria</taxon>
        <taxon>Pseudomonadati</taxon>
        <taxon>Pseudomonadota</taxon>
        <taxon>Betaproteobacteria</taxon>
        <taxon>Burkholderiales</taxon>
        <taxon>Oxalobacteraceae</taxon>
        <taxon>Telluria group</taxon>
        <taxon>Pseudoduganella</taxon>
    </lineage>
</organism>
<dbReference type="Gene3D" id="2.150.10.10">
    <property type="entry name" value="Serralysin-like metalloprotease, C-terminal"/>
    <property type="match status" value="2"/>
</dbReference>
<dbReference type="InterPro" id="IPR001343">
    <property type="entry name" value="Hemolysn_Ca-bd"/>
</dbReference>
<dbReference type="InterPro" id="IPR038255">
    <property type="entry name" value="PBS_linker_sf"/>
</dbReference>
<dbReference type="GO" id="GO:0005509">
    <property type="term" value="F:calcium ion binding"/>
    <property type="evidence" value="ECO:0007669"/>
    <property type="project" value="InterPro"/>
</dbReference>
<protein>
    <submittedName>
        <fullName evidence="2">Hemolysin type calcium-binding protein</fullName>
    </submittedName>
</protein>
<dbReference type="Pfam" id="PF13946">
    <property type="entry name" value="DUF4214"/>
    <property type="match status" value="1"/>
</dbReference>
<dbReference type="Pfam" id="PF00353">
    <property type="entry name" value="HemolysinCabind"/>
    <property type="match status" value="2"/>
</dbReference>
<dbReference type="RefSeq" id="WP_145650023.1">
    <property type="nucleotide sequence ID" value="NZ_VLLB01000005.1"/>
</dbReference>
<comment type="caution">
    <text evidence="2">The sequence shown here is derived from an EMBL/GenBank/DDBJ whole genome shotgun (WGS) entry which is preliminary data.</text>
</comment>
<dbReference type="AlphaFoldDB" id="A0A562R678"/>
<dbReference type="PRINTS" id="PR00313">
    <property type="entry name" value="CABNDNGRPT"/>
</dbReference>
<dbReference type="OrthoDB" id="480426at2"/>
<dbReference type="InterPro" id="IPR011049">
    <property type="entry name" value="Serralysin-like_metalloprot_C"/>
</dbReference>
<dbReference type="SUPFAM" id="SSF51120">
    <property type="entry name" value="beta-Roll"/>
    <property type="match status" value="1"/>
</dbReference>
<dbReference type="InterPro" id="IPR025282">
    <property type="entry name" value="DUF4214"/>
</dbReference>
<evidence type="ECO:0000313" key="2">
    <source>
        <dbReference type="EMBL" id="TWI64363.1"/>
    </source>
</evidence>
<sequence>MAEGLVAGGTSGDDKITGTDGTDVLYGQGGHDWLIGLGGDDNLNSTEYSVNGVSVPDYMGDRLDGGNGNDVLTGGSGHDFLIGGAGANQLIGGGGYDTAIYAGNMADYTIARQNGMPVSVNGSGVSDSLTSVERVSFDNVSIAYDIDGNAGQIYRLYQAAFDRKPDLAGQGFWMSIREDRGWSMNDIASGFFNSDEFRAEYGNATDTEFLTKLYHNALHREPDQPGLDSWLHAISLGQTRENILLGFAESAENQAQVIGAIKDGIEYTLFTPA</sequence>
<proteinExistence type="predicted"/>
<gene>
    <name evidence="2" type="ORF">IP91_03132</name>
</gene>
<dbReference type="PROSITE" id="PS00330">
    <property type="entry name" value="HEMOLYSIN_CALCIUM"/>
    <property type="match status" value="1"/>
</dbReference>
<dbReference type="InterPro" id="IPR018511">
    <property type="entry name" value="Hemolysin-typ_Ca-bd_CS"/>
</dbReference>
<evidence type="ECO:0000313" key="3">
    <source>
        <dbReference type="Proteomes" id="UP000318431"/>
    </source>
</evidence>
<dbReference type="Proteomes" id="UP000318431">
    <property type="component" value="Unassembled WGS sequence"/>
</dbReference>